<dbReference type="GO" id="GO:0008270">
    <property type="term" value="F:zinc ion binding"/>
    <property type="evidence" value="ECO:0007669"/>
    <property type="project" value="InterPro"/>
</dbReference>
<keyword evidence="6" id="KW-1185">Reference proteome</keyword>
<feature type="compositionally biased region" description="Polar residues" evidence="3">
    <location>
        <begin position="82"/>
        <end position="98"/>
    </location>
</feature>
<dbReference type="SUPFAM" id="SSF57701">
    <property type="entry name" value="Zn2/Cys6 DNA-binding domain"/>
    <property type="match status" value="1"/>
</dbReference>
<dbReference type="Proteomes" id="UP000287124">
    <property type="component" value="Unassembled WGS sequence"/>
</dbReference>
<dbReference type="Pfam" id="PF00172">
    <property type="entry name" value="Zn_clus"/>
    <property type="match status" value="1"/>
</dbReference>
<accession>A0A430MBM1</accession>
<proteinExistence type="predicted"/>
<organism evidence="5 6">
    <name type="scientific">Fusarium euwallaceae</name>
    <dbReference type="NCBI Taxonomy" id="1147111"/>
    <lineage>
        <taxon>Eukaryota</taxon>
        <taxon>Fungi</taxon>
        <taxon>Dikarya</taxon>
        <taxon>Ascomycota</taxon>
        <taxon>Pezizomycotina</taxon>
        <taxon>Sordariomycetes</taxon>
        <taxon>Hypocreomycetidae</taxon>
        <taxon>Hypocreales</taxon>
        <taxon>Nectriaceae</taxon>
        <taxon>Fusarium</taxon>
        <taxon>Fusarium solani species complex</taxon>
    </lineage>
</organism>
<dbReference type="SMART" id="SM00066">
    <property type="entry name" value="GAL4"/>
    <property type="match status" value="1"/>
</dbReference>
<evidence type="ECO:0000256" key="3">
    <source>
        <dbReference type="SAM" id="MobiDB-lite"/>
    </source>
</evidence>
<feature type="region of interest" description="Disordered" evidence="3">
    <location>
        <begin position="590"/>
        <end position="614"/>
    </location>
</feature>
<dbReference type="GO" id="GO:0003677">
    <property type="term" value="F:DNA binding"/>
    <property type="evidence" value="ECO:0007669"/>
    <property type="project" value="InterPro"/>
</dbReference>
<comment type="caution">
    <text evidence="5">The sequence shown here is derived from an EMBL/GenBank/DDBJ whole genome shotgun (WGS) entry which is preliminary data.</text>
</comment>
<feature type="region of interest" description="Disordered" evidence="3">
    <location>
        <begin position="52"/>
        <end position="98"/>
    </location>
</feature>
<reference evidence="5 6" key="1">
    <citation type="submission" date="2017-06" db="EMBL/GenBank/DDBJ databases">
        <title>Comparative genomic analysis of Ambrosia Fusariam Clade fungi.</title>
        <authorList>
            <person name="Stajich J.E."/>
            <person name="Carrillo J."/>
            <person name="Kijimoto T."/>
            <person name="Eskalen A."/>
            <person name="O'Donnell K."/>
            <person name="Kasson M."/>
        </authorList>
    </citation>
    <scope>NUCLEOTIDE SEQUENCE [LARGE SCALE GENOMIC DNA]</scope>
    <source>
        <strain evidence="5 6">UCR1854</strain>
    </source>
</reference>
<evidence type="ECO:0000313" key="6">
    <source>
        <dbReference type="Proteomes" id="UP000287124"/>
    </source>
</evidence>
<dbReference type="CDD" id="cd12148">
    <property type="entry name" value="fungal_TF_MHR"/>
    <property type="match status" value="1"/>
</dbReference>
<evidence type="ECO:0000256" key="2">
    <source>
        <dbReference type="ARBA" id="ARBA00023242"/>
    </source>
</evidence>
<keyword evidence="2" id="KW-0539">Nucleus</keyword>
<gene>
    <name evidence="5" type="ORF">BHE90_000160</name>
</gene>
<dbReference type="AlphaFoldDB" id="A0A430MBM1"/>
<dbReference type="InterPro" id="IPR007219">
    <property type="entry name" value="XnlR_reg_dom"/>
</dbReference>
<dbReference type="PROSITE" id="PS50048">
    <property type="entry name" value="ZN2_CY6_FUNGAL_2"/>
    <property type="match status" value="1"/>
</dbReference>
<sequence length="647" mass="72601">MEGQNAELPAKLSRSCIPCRDRKTKCDAPIRGRPCSNCTRKSWHDRCILPKRKRREVNPAQKARTRARQSPLSILPAHQENDQISAPPNVLPSGSSPESTIVAKTNALADKSNECRDPTKYQISLNYLNILEQVEDDGTHNRDQSNCLAEGLVDESPNSASNSSNSFGYSNTVSQQLDPVDQAFLVNKGVFDLPPQHCMQVYAILRAYFDFVDPFAPIMDRVGFIRSYNSGCYSLFLMHATLASGALHVSRNIILECGFGSRLEAQASFSSRATLLYDFGCETNSLHLLQGSVLLGAVVITFAVDKDCHYWLYNSVRLITRTDMHRNVTSEGEDTNVSKLYRRMWWTLYCRDVHFTYIGAQRTSLVSQLKCHLTLLTPQDWEPEIIPEDCSSLLKPLKSQQMSAFISSCQLAVTVNQCLTDHHDRDPESVVQPLESWRVSLRETLQMSSQSQLDMTSSFLLASSYRFECILLRLLRPKWQSLDPARSEWARRQLRYAMFELDTITGRMLACNTLLEAPVAFCTCIPILLALHVETVLDTTESELNQSMSRISISRVLLILKHMKEIPSIAQVLPVFEQVLAKHSLISPSADAGDSNAVEARTEPTPKEGYDAAWRGGVPTTGWPDLVEFDDPMLGDLSIFESLFASS</sequence>
<protein>
    <recommendedName>
        <fullName evidence="4">Zn(2)-C6 fungal-type domain-containing protein</fullName>
    </recommendedName>
</protein>
<dbReference type="InterPro" id="IPR001138">
    <property type="entry name" value="Zn2Cys6_DnaBD"/>
</dbReference>
<dbReference type="PANTHER" id="PTHR47425">
    <property type="entry name" value="FARB-RELATED"/>
    <property type="match status" value="1"/>
</dbReference>
<dbReference type="GO" id="GO:0006351">
    <property type="term" value="P:DNA-templated transcription"/>
    <property type="evidence" value="ECO:0007669"/>
    <property type="project" value="InterPro"/>
</dbReference>
<evidence type="ECO:0000313" key="5">
    <source>
        <dbReference type="EMBL" id="RTE85372.1"/>
    </source>
</evidence>
<evidence type="ECO:0000259" key="4">
    <source>
        <dbReference type="PROSITE" id="PS50048"/>
    </source>
</evidence>
<dbReference type="EMBL" id="MIKF01000001">
    <property type="protein sequence ID" value="RTE85372.1"/>
    <property type="molecule type" value="Genomic_DNA"/>
</dbReference>
<dbReference type="InterPro" id="IPR052761">
    <property type="entry name" value="Fungal_Detox/Toxin_TFs"/>
</dbReference>
<dbReference type="InterPro" id="IPR036864">
    <property type="entry name" value="Zn2-C6_fun-type_DNA-bd_sf"/>
</dbReference>
<dbReference type="Gene3D" id="4.10.240.10">
    <property type="entry name" value="Zn(2)-C6 fungal-type DNA-binding domain"/>
    <property type="match status" value="1"/>
</dbReference>
<dbReference type="CDD" id="cd00067">
    <property type="entry name" value="GAL4"/>
    <property type="match status" value="1"/>
</dbReference>
<evidence type="ECO:0000256" key="1">
    <source>
        <dbReference type="ARBA" id="ARBA00022723"/>
    </source>
</evidence>
<dbReference type="GO" id="GO:0000981">
    <property type="term" value="F:DNA-binding transcription factor activity, RNA polymerase II-specific"/>
    <property type="evidence" value="ECO:0007669"/>
    <property type="project" value="InterPro"/>
</dbReference>
<dbReference type="PANTHER" id="PTHR47425:SF2">
    <property type="entry name" value="FARB-RELATED"/>
    <property type="match status" value="1"/>
</dbReference>
<dbReference type="PROSITE" id="PS00463">
    <property type="entry name" value="ZN2_CY6_FUNGAL_1"/>
    <property type="match status" value="1"/>
</dbReference>
<feature type="domain" description="Zn(2)-C6 fungal-type" evidence="4">
    <location>
        <begin position="15"/>
        <end position="49"/>
    </location>
</feature>
<dbReference type="Pfam" id="PF04082">
    <property type="entry name" value="Fungal_trans"/>
    <property type="match status" value="1"/>
</dbReference>
<name>A0A430MBM1_9HYPO</name>
<keyword evidence="1" id="KW-0479">Metal-binding</keyword>
<feature type="compositionally biased region" description="Basic and acidic residues" evidence="3">
    <location>
        <begin position="600"/>
        <end position="610"/>
    </location>
</feature>